<dbReference type="EMBL" id="JBBNAG010000006">
    <property type="protein sequence ID" value="KAK9126255.1"/>
    <property type="molecule type" value="Genomic_DNA"/>
</dbReference>
<gene>
    <name evidence="1" type="ORF">Scep_015101</name>
</gene>
<accession>A0AAP0J401</accession>
<protein>
    <submittedName>
        <fullName evidence="1">Uncharacterized protein</fullName>
    </submittedName>
</protein>
<comment type="caution">
    <text evidence="1">The sequence shown here is derived from an EMBL/GenBank/DDBJ whole genome shotgun (WGS) entry which is preliminary data.</text>
</comment>
<sequence>MVQSLLTLVQPWLWGASLLVVPFAVGNSSIRNFKSVDTMELPRLSHNKTCNVVEVMILIAKRHSVPCSPTQLRIRSHQNPFQSQARYQARAEPAVKRGEEEGMWEILLQGLFPYFPCIRAVPEGHGQLFRLPHRKGYTLHLGSYVFSSLFRL</sequence>
<proteinExistence type="predicted"/>
<keyword evidence="2" id="KW-1185">Reference proteome</keyword>
<dbReference type="AlphaFoldDB" id="A0AAP0J401"/>
<reference evidence="1 2" key="1">
    <citation type="submission" date="2024-01" db="EMBL/GenBank/DDBJ databases">
        <title>Genome assemblies of Stephania.</title>
        <authorList>
            <person name="Yang L."/>
        </authorList>
    </citation>
    <scope>NUCLEOTIDE SEQUENCE [LARGE SCALE GENOMIC DNA]</scope>
    <source>
        <strain evidence="1">JXDWG</strain>
        <tissue evidence="1">Leaf</tissue>
    </source>
</reference>
<name>A0AAP0J401_9MAGN</name>
<organism evidence="1 2">
    <name type="scientific">Stephania cephalantha</name>
    <dbReference type="NCBI Taxonomy" id="152367"/>
    <lineage>
        <taxon>Eukaryota</taxon>
        <taxon>Viridiplantae</taxon>
        <taxon>Streptophyta</taxon>
        <taxon>Embryophyta</taxon>
        <taxon>Tracheophyta</taxon>
        <taxon>Spermatophyta</taxon>
        <taxon>Magnoliopsida</taxon>
        <taxon>Ranunculales</taxon>
        <taxon>Menispermaceae</taxon>
        <taxon>Menispermoideae</taxon>
        <taxon>Cissampelideae</taxon>
        <taxon>Stephania</taxon>
    </lineage>
</organism>
<evidence type="ECO:0000313" key="1">
    <source>
        <dbReference type="EMBL" id="KAK9126255.1"/>
    </source>
</evidence>
<dbReference type="Proteomes" id="UP001419268">
    <property type="component" value="Unassembled WGS sequence"/>
</dbReference>
<evidence type="ECO:0000313" key="2">
    <source>
        <dbReference type="Proteomes" id="UP001419268"/>
    </source>
</evidence>